<feature type="non-terminal residue" evidence="2">
    <location>
        <position position="71"/>
    </location>
</feature>
<proteinExistence type="predicted"/>
<evidence type="ECO:0000259" key="1">
    <source>
        <dbReference type="Pfam" id="PF01370"/>
    </source>
</evidence>
<evidence type="ECO:0000313" key="3">
    <source>
        <dbReference type="Proteomes" id="UP000262325"/>
    </source>
</evidence>
<sequence>LDYLIKNNYEYSKILFEYSVKNNIPFIYASSAATYGGGENGYSDEMKDIYLLTPLNPYGFSKQLFDQWLLL</sequence>
<organism evidence="2 3">
    <name type="scientific">Flexistipes sinusarabici</name>
    <dbReference type="NCBI Taxonomy" id="2352"/>
    <lineage>
        <taxon>Bacteria</taxon>
        <taxon>Pseudomonadati</taxon>
        <taxon>Deferribacterota</taxon>
        <taxon>Deferribacteres</taxon>
        <taxon>Deferribacterales</taxon>
        <taxon>Flexistipitaceae</taxon>
        <taxon>Flexistipes</taxon>
    </lineage>
</organism>
<dbReference type="EMBL" id="DPPF01000170">
    <property type="protein sequence ID" value="HCW93680.1"/>
    <property type="molecule type" value="Genomic_DNA"/>
</dbReference>
<comment type="caution">
    <text evidence="2">The sequence shown here is derived from an EMBL/GenBank/DDBJ whole genome shotgun (WGS) entry which is preliminary data.</text>
</comment>
<gene>
    <name evidence="2" type="ORF">DHM44_08350</name>
</gene>
<evidence type="ECO:0000313" key="2">
    <source>
        <dbReference type="EMBL" id="HCW93680.1"/>
    </source>
</evidence>
<dbReference type="SUPFAM" id="SSF51735">
    <property type="entry name" value="NAD(P)-binding Rossmann-fold domains"/>
    <property type="match status" value="1"/>
</dbReference>
<accession>A0A3D5QDF2</accession>
<protein>
    <submittedName>
        <fullName evidence="2">ADP-glyceromanno-heptose 6-epimerase</fullName>
    </submittedName>
</protein>
<dbReference type="InterPro" id="IPR001509">
    <property type="entry name" value="Epimerase_deHydtase"/>
</dbReference>
<dbReference type="Proteomes" id="UP000262325">
    <property type="component" value="Unassembled WGS sequence"/>
</dbReference>
<reference evidence="2 3" key="1">
    <citation type="journal article" date="2018" name="Nat. Biotechnol.">
        <title>A standardized bacterial taxonomy based on genome phylogeny substantially revises the tree of life.</title>
        <authorList>
            <person name="Parks D.H."/>
            <person name="Chuvochina M."/>
            <person name="Waite D.W."/>
            <person name="Rinke C."/>
            <person name="Skarshewski A."/>
            <person name="Chaumeil P.A."/>
            <person name="Hugenholtz P."/>
        </authorList>
    </citation>
    <scope>NUCLEOTIDE SEQUENCE [LARGE SCALE GENOMIC DNA]</scope>
    <source>
        <strain evidence="2">UBA8672</strain>
    </source>
</reference>
<dbReference type="InterPro" id="IPR036291">
    <property type="entry name" value="NAD(P)-bd_dom_sf"/>
</dbReference>
<name>A0A3D5QDF2_FLESI</name>
<feature type="domain" description="NAD-dependent epimerase/dehydratase" evidence="1">
    <location>
        <begin position="3"/>
        <end position="69"/>
    </location>
</feature>
<dbReference type="Pfam" id="PF01370">
    <property type="entry name" value="Epimerase"/>
    <property type="match status" value="1"/>
</dbReference>
<dbReference type="Gene3D" id="3.40.50.720">
    <property type="entry name" value="NAD(P)-binding Rossmann-like Domain"/>
    <property type="match status" value="1"/>
</dbReference>
<dbReference type="AlphaFoldDB" id="A0A3D5QDF2"/>
<feature type="non-terminal residue" evidence="2">
    <location>
        <position position="1"/>
    </location>
</feature>